<name>A0A8H7MAG0_9PEZI</name>
<dbReference type="Proteomes" id="UP000627934">
    <property type="component" value="Unassembled WGS sequence"/>
</dbReference>
<keyword evidence="1" id="KW-0812">Transmembrane</keyword>
<feature type="chain" id="PRO_5034688419" evidence="2">
    <location>
        <begin position="21"/>
        <end position="280"/>
    </location>
</feature>
<reference evidence="3" key="2">
    <citation type="journal article" date="2018" name="DNA Res.">
        <title>Comparative genome and transcriptome analyses reveal adaptations to opportunistic infections in woody plant degrading pathogens of Botryosphaeriaceae.</title>
        <authorList>
            <person name="Yan J.Y."/>
            <person name="Zhao W.S."/>
            <person name="Chen Z."/>
            <person name="Xing Q.K."/>
            <person name="Zhang W."/>
            <person name="Chethana K.W.T."/>
            <person name="Xue M.F."/>
            <person name="Xu J.P."/>
            <person name="Phillips A.J.L."/>
            <person name="Wang Y."/>
            <person name="Liu J.H."/>
            <person name="Liu M."/>
            <person name="Zhou Y."/>
            <person name="Jayawardena R.S."/>
            <person name="Manawasinghe I.S."/>
            <person name="Huang J.B."/>
            <person name="Qiao G.H."/>
            <person name="Fu C.Y."/>
            <person name="Guo F.F."/>
            <person name="Dissanayake A.J."/>
            <person name="Peng Y.L."/>
            <person name="Hyde K.D."/>
            <person name="Li X.H."/>
        </authorList>
    </citation>
    <scope>NUCLEOTIDE SEQUENCE</scope>
    <source>
        <strain evidence="3">CSS-01s</strain>
    </source>
</reference>
<keyword evidence="2" id="KW-0732">Signal</keyword>
<evidence type="ECO:0000256" key="1">
    <source>
        <dbReference type="SAM" id="Phobius"/>
    </source>
</evidence>
<proteinExistence type="predicted"/>
<comment type="caution">
    <text evidence="3">The sequence shown here is derived from an EMBL/GenBank/DDBJ whole genome shotgun (WGS) entry which is preliminary data.</text>
</comment>
<dbReference type="AlphaFoldDB" id="A0A8H7MAG0"/>
<gene>
    <name evidence="3" type="ORF">BFW01_g291</name>
</gene>
<accession>A0A8H7MAG0</accession>
<keyword evidence="1" id="KW-0472">Membrane</keyword>
<evidence type="ECO:0000256" key="2">
    <source>
        <dbReference type="SAM" id="SignalP"/>
    </source>
</evidence>
<reference evidence="3" key="1">
    <citation type="submission" date="2016-08" db="EMBL/GenBank/DDBJ databases">
        <authorList>
            <person name="Yan J."/>
        </authorList>
    </citation>
    <scope>NUCLEOTIDE SEQUENCE</scope>
    <source>
        <strain evidence="3">CSS-01s</strain>
    </source>
</reference>
<evidence type="ECO:0000313" key="4">
    <source>
        <dbReference type="Proteomes" id="UP000627934"/>
    </source>
</evidence>
<feature type="transmembrane region" description="Helical" evidence="1">
    <location>
        <begin position="187"/>
        <end position="209"/>
    </location>
</feature>
<evidence type="ECO:0000313" key="3">
    <source>
        <dbReference type="EMBL" id="KAF9630110.1"/>
    </source>
</evidence>
<sequence length="280" mass="29556">MRGHPIITLLLLLLAQQCIASTNSFYFSFPSKTDDVPLVHNGDTLNVTWFSEYNQAVLNFWCGTTQLEVINGLSGNGNRVYTVNTTWTGKCHWQLAQQDDADRYVDSGFVDVTNAKATPALVWKPSAAGTACSVAASSSSSSAAVSSTAAATTSSASPVITNFVVATQTAACAEGDGVAALSPGASMGVGVGIGAVITGVITAVVWLCAMRRRKRREGGEGGQGNVRAAGEAQMGGGPVEYREYPVVHELNPMNAYVEADWSHRKSLMPVELPQTPVVRR</sequence>
<protein>
    <submittedName>
        <fullName evidence="3">Uncharacterized protein</fullName>
    </submittedName>
</protein>
<keyword evidence="1" id="KW-1133">Transmembrane helix</keyword>
<feature type="signal peptide" evidence="2">
    <location>
        <begin position="1"/>
        <end position="20"/>
    </location>
</feature>
<organism evidence="3 4">
    <name type="scientific">Lasiodiplodia theobromae</name>
    <dbReference type="NCBI Taxonomy" id="45133"/>
    <lineage>
        <taxon>Eukaryota</taxon>
        <taxon>Fungi</taxon>
        <taxon>Dikarya</taxon>
        <taxon>Ascomycota</taxon>
        <taxon>Pezizomycotina</taxon>
        <taxon>Dothideomycetes</taxon>
        <taxon>Dothideomycetes incertae sedis</taxon>
        <taxon>Botryosphaeriales</taxon>
        <taxon>Botryosphaeriaceae</taxon>
        <taxon>Lasiodiplodia</taxon>
    </lineage>
</organism>
<dbReference type="EMBL" id="MDYX01000037">
    <property type="protein sequence ID" value="KAF9630110.1"/>
    <property type="molecule type" value="Genomic_DNA"/>
</dbReference>